<evidence type="ECO:0000313" key="3">
    <source>
        <dbReference type="Proteomes" id="UP000034235"/>
    </source>
</evidence>
<gene>
    <name evidence="2" type="ORF">US86_C0001G0430</name>
</gene>
<feature type="coiled-coil region" evidence="1">
    <location>
        <begin position="71"/>
        <end position="194"/>
    </location>
</feature>
<reference evidence="2 3" key="1">
    <citation type="journal article" date="2015" name="Nature">
        <title>rRNA introns, odd ribosomes, and small enigmatic genomes across a large radiation of phyla.</title>
        <authorList>
            <person name="Brown C.T."/>
            <person name="Hug L.A."/>
            <person name="Thomas B.C."/>
            <person name="Sharon I."/>
            <person name="Castelle C.J."/>
            <person name="Singh A."/>
            <person name="Wilkins M.J."/>
            <person name="Williams K.H."/>
            <person name="Banfield J.F."/>
        </authorList>
    </citation>
    <scope>NUCLEOTIDE SEQUENCE [LARGE SCALE GENOMIC DNA]</scope>
</reference>
<name>A0A0G0JIG1_9BACT</name>
<dbReference type="EMBL" id="LBUP01000001">
    <property type="protein sequence ID" value="KKQ67503.1"/>
    <property type="molecule type" value="Genomic_DNA"/>
</dbReference>
<evidence type="ECO:0000256" key="1">
    <source>
        <dbReference type="SAM" id="Coils"/>
    </source>
</evidence>
<organism evidence="2 3">
    <name type="scientific">Candidatus Daviesbacteria bacterium GW2011_GWA2_38_24</name>
    <dbReference type="NCBI Taxonomy" id="1618422"/>
    <lineage>
        <taxon>Bacteria</taxon>
        <taxon>Candidatus Daviesiibacteriota</taxon>
    </lineage>
</organism>
<dbReference type="AlphaFoldDB" id="A0A0G0JIG1"/>
<sequence>MQAKPKQISEKNTKSEILQAYQELIQQVTQSIEPDSVSLERKQVIDSAAKDTIEKVVQDLTSLRLSVNQTIGNLTEKFTEETEKLSNLQKAIQLADTELEEVQRIKVVSGMLQKLIETHKQKEEELNQEIERKRNQWEQEQRIYEDNLKRQRSREEEEYKYQTSWQKKKDLDLKEAEKEELLKQQQELIELRKKVLGFPHDLEKAVEGAVEKTIAEAGKEAKVRQDFEKQKAESELKIAQLKISSLEDVIRSQNQQIEALKKQLENSLSQLKDIAVAVVDGSKKENADQSRIQQRPA</sequence>
<comment type="caution">
    <text evidence="2">The sequence shown here is derived from an EMBL/GenBank/DDBJ whole genome shotgun (WGS) entry which is preliminary data.</text>
</comment>
<evidence type="ECO:0000313" key="2">
    <source>
        <dbReference type="EMBL" id="KKQ67503.1"/>
    </source>
</evidence>
<keyword evidence="1" id="KW-0175">Coiled coil</keyword>
<proteinExistence type="predicted"/>
<feature type="coiled-coil region" evidence="1">
    <location>
        <begin position="224"/>
        <end position="277"/>
    </location>
</feature>
<dbReference type="Proteomes" id="UP000034235">
    <property type="component" value="Unassembled WGS sequence"/>
</dbReference>
<accession>A0A0G0JIG1</accession>
<protein>
    <submittedName>
        <fullName evidence="2">Uncharacterized protein</fullName>
    </submittedName>
</protein>